<dbReference type="Gene3D" id="2.60.40.4070">
    <property type="match status" value="1"/>
</dbReference>
<dbReference type="Pfam" id="PF18962">
    <property type="entry name" value="Por_Secre_tail"/>
    <property type="match status" value="1"/>
</dbReference>
<organism evidence="5">
    <name type="scientific">Caldithrix abyssi</name>
    <dbReference type="NCBI Taxonomy" id="187145"/>
    <lineage>
        <taxon>Bacteria</taxon>
        <taxon>Pseudomonadati</taxon>
        <taxon>Calditrichota</taxon>
        <taxon>Calditrichia</taxon>
        <taxon>Calditrichales</taxon>
        <taxon>Calditrichaceae</taxon>
        <taxon>Caldithrix</taxon>
    </lineage>
</organism>
<evidence type="ECO:0000313" key="5">
    <source>
        <dbReference type="EMBL" id="HGY57467.1"/>
    </source>
</evidence>
<evidence type="ECO:0000259" key="3">
    <source>
        <dbReference type="Pfam" id="PF18962"/>
    </source>
</evidence>
<gene>
    <name evidence="5" type="ORF">ENK44_17300</name>
</gene>
<feature type="chain" id="PRO_5030846313" evidence="1">
    <location>
        <begin position="22"/>
        <end position="807"/>
    </location>
</feature>
<accession>A0A7V4WXD2</accession>
<dbReference type="Gene3D" id="2.60.40.10">
    <property type="entry name" value="Immunoglobulins"/>
    <property type="match status" value="1"/>
</dbReference>
<dbReference type="InterPro" id="IPR026444">
    <property type="entry name" value="Secre_tail"/>
</dbReference>
<dbReference type="Gene3D" id="1.50.10.140">
    <property type="match status" value="1"/>
</dbReference>
<sequence length="807" mass="90586">MYLMKYLSIIFIFLLALPLWAQNDAIFFSDSPDGDELYDSSWGFEQSPSELELAGGNDKFPVDAQHPYKGAHSLRLHWTSQSGGDWGIAVASPGWPGHDFTQLDSIVYWINAPQAISAEHLPQLALEDLSNNKSTRVNVGDYLTGGVDGDTTTWQEVLIPISDLQPGTENCDFTRIKTIFHYQNTADGQEHLAWLDEIKAIKAGSNGSEKPATPTGLIAKGSDSRIDLHWRPNRESDLQGYYIYRASTAEGPFEKVNAVVHTSPVYSDFLGHNDQTYSYYVTAVNFNFLESDPSDTVSAASFAMTDEELLVSVQEATFRYFYDYGHPVSGLALERKGSGDVCASGGTGMGLLTMMVGAERGFEPRDSIASRILKILTFLQDVTPRYHGAWSHWINGSTGETIPFSAQDDGGDLVETAYLVQGLLAIRQYFDSDNPVESEIRTRATQMWEDVEWDWYRRMDDTDGNHLYWHWSPNYGWAMNFPLQGFNETMITYLLAIASPTHPVPASLYYDGWASSSSYANGNEYYGYKQWVGWPLGGPLFFTQYSFLGFDPRNKSDAYCNYFDNNRNISLINRAYCIDNPGRHTGYSELVWGLTSSDDPWGYSAHEPQTGRDNGTITPTAAISAMPYVPEESIATLKHFYFTYGPDLWGEFGFRDAFNLDENWFATSYLAIDQGTIVPMIENHLSQLPWNMFMANEEIPAMLDSIGWVVGIEDENPALALTFELKQNYPNPFNPVTTINYQLSVAGNVELSVYNLLGQKIKVLVKQHQSAGKYSVNFFVADLPSGVYIYRLKAGDRVGQRKMTLLK</sequence>
<dbReference type="InterPro" id="IPR019282">
    <property type="entry name" value="Glycoamylase-like_cons_dom"/>
</dbReference>
<dbReference type="SUPFAM" id="SSF49265">
    <property type="entry name" value="Fibronectin type III"/>
    <property type="match status" value="1"/>
</dbReference>
<keyword evidence="1" id="KW-0732">Signal</keyword>
<dbReference type="AlphaFoldDB" id="A0A7V4WXD2"/>
<dbReference type="Gene3D" id="2.60.120.430">
    <property type="entry name" value="Galactose-binding lectin"/>
    <property type="match status" value="1"/>
</dbReference>
<feature type="signal peptide" evidence="1">
    <location>
        <begin position="1"/>
        <end position="21"/>
    </location>
</feature>
<feature type="domain" description="Glycoamylase-like" evidence="2">
    <location>
        <begin position="480"/>
        <end position="696"/>
    </location>
</feature>
<dbReference type="InterPro" id="IPR008979">
    <property type="entry name" value="Galactose-bd-like_sf"/>
</dbReference>
<dbReference type="InterPro" id="IPR036116">
    <property type="entry name" value="FN3_sf"/>
</dbReference>
<dbReference type="InterPro" id="IPR013783">
    <property type="entry name" value="Ig-like_fold"/>
</dbReference>
<dbReference type="Pfam" id="PF21582">
    <property type="entry name" value="CBM30"/>
    <property type="match status" value="1"/>
</dbReference>
<evidence type="ECO:0000256" key="1">
    <source>
        <dbReference type="SAM" id="SignalP"/>
    </source>
</evidence>
<dbReference type="SUPFAM" id="SSF49785">
    <property type="entry name" value="Galactose-binding domain-like"/>
    <property type="match status" value="1"/>
</dbReference>
<dbReference type="Proteomes" id="UP000885779">
    <property type="component" value="Unassembled WGS sequence"/>
</dbReference>
<protein>
    <submittedName>
        <fullName evidence="5">T9SS type A sorting domain-containing protein</fullName>
    </submittedName>
</protein>
<name>A0A7V4WXD2_CALAY</name>
<reference evidence="5" key="1">
    <citation type="journal article" date="2020" name="mSystems">
        <title>Genome- and Community-Level Interaction Insights into Carbon Utilization and Element Cycling Functions of Hydrothermarchaeota in Hydrothermal Sediment.</title>
        <authorList>
            <person name="Zhou Z."/>
            <person name="Liu Y."/>
            <person name="Xu W."/>
            <person name="Pan J."/>
            <person name="Luo Z.H."/>
            <person name="Li M."/>
        </authorList>
    </citation>
    <scope>NUCLEOTIDE SEQUENCE [LARGE SCALE GENOMIC DNA]</scope>
    <source>
        <strain evidence="5">HyVt-577</strain>
    </source>
</reference>
<dbReference type="Pfam" id="PF10091">
    <property type="entry name" value="Glycoamylase"/>
    <property type="match status" value="1"/>
</dbReference>
<evidence type="ECO:0000259" key="2">
    <source>
        <dbReference type="Pfam" id="PF10091"/>
    </source>
</evidence>
<feature type="domain" description="Carbohydrate binding" evidence="4">
    <location>
        <begin position="51"/>
        <end position="199"/>
    </location>
</feature>
<proteinExistence type="predicted"/>
<dbReference type="NCBIfam" id="TIGR04183">
    <property type="entry name" value="Por_Secre_tail"/>
    <property type="match status" value="1"/>
</dbReference>
<dbReference type="InterPro" id="IPR048758">
    <property type="entry name" value="CBM30"/>
</dbReference>
<comment type="caution">
    <text evidence="5">The sequence shown here is derived from an EMBL/GenBank/DDBJ whole genome shotgun (WGS) entry which is preliminary data.</text>
</comment>
<evidence type="ECO:0000259" key="4">
    <source>
        <dbReference type="Pfam" id="PF21582"/>
    </source>
</evidence>
<dbReference type="EMBL" id="DRQG01000161">
    <property type="protein sequence ID" value="HGY57467.1"/>
    <property type="molecule type" value="Genomic_DNA"/>
</dbReference>
<feature type="domain" description="Secretion system C-terminal sorting" evidence="3">
    <location>
        <begin position="729"/>
        <end position="802"/>
    </location>
</feature>